<gene>
    <name evidence="1 2" type="primary">folE2</name>
    <name evidence="2" type="ORF">Psal009_02356</name>
</gene>
<dbReference type="AlphaFoldDB" id="A0A9Q6LME8"/>
<protein>
    <recommendedName>
        <fullName evidence="1">GTP cyclohydrolase FolE2</fullName>
        <ecNumber evidence="1">3.5.4.16</ecNumber>
    </recommendedName>
</protein>
<keyword evidence="3" id="KW-1185">Reference proteome</keyword>
<dbReference type="PANTHER" id="PTHR36445">
    <property type="entry name" value="GTP CYCLOHYDROLASE MPTA"/>
    <property type="match status" value="1"/>
</dbReference>
<dbReference type="GeneID" id="66741548"/>
<dbReference type="GO" id="GO:0046654">
    <property type="term" value="P:tetrahydrofolate biosynthetic process"/>
    <property type="evidence" value="ECO:0007669"/>
    <property type="project" value="UniProtKB-UniRule"/>
</dbReference>
<keyword evidence="1 2" id="KW-0378">Hydrolase</keyword>
<dbReference type="Gene3D" id="3.10.270.10">
    <property type="entry name" value="Urate Oxidase"/>
    <property type="match status" value="1"/>
</dbReference>
<reference evidence="2 3" key="1">
    <citation type="submission" date="2019-04" db="EMBL/GenBank/DDBJ databases">
        <title>Complete genome sequencing of Piscirickettsia salmonis strain Psal-009.</title>
        <authorList>
            <person name="Schober I."/>
            <person name="Bunk B."/>
            <person name="Sproer C."/>
            <person name="Carril G.P."/>
            <person name="Riedel T."/>
            <person name="Flores-Herrera P.A."/>
            <person name="Nourdin-Galindo G."/>
            <person name="Marshall S.H."/>
            <person name="Overmann J."/>
        </authorList>
    </citation>
    <scope>NUCLEOTIDE SEQUENCE [LARGE SCALE GENOMIC DNA]</scope>
    <source>
        <strain evidence="2 3">Psal-009</strain>
    </source>
</reference>
<dbReference type="HAMAP" id="MF_01527_B">
    <property type="entry name" value="GTP_cyclohydrol_B"/>
    <property type="match status" value="1"/>
</dbReference>
<comment type="pathway">
    <text evidence="1">Cofactor biosynthesis; 7,8-dihydroneopterin triphosphate biosynthesis; 7,8-dihydroneopterin triphosphate from GTP: step 1/1.</text>
</comment>
<dbReference type="InterPro" id="IPR003801">
    <property type="entry name" value="GTP_cyclohydrolase_FolE2/MptA"/>
</dbReference>
<dbReference type="Pfam" id="PF02649">
    <property type="entry name" value="GCHY-1"/>
    <property type="match status" value="1"/>
</dbReference>
<organism evidence="2 3">
    <name type="scientific">Piscirickettsia salmonis</name>
    <dbReference type="NCBI Taxonomy" id="1238"/>
    <lineage>
        <taxon>Bacteria</taxon>
        <taxon>Pseudomonadati</taxon>
        <taxon>Pseudomonadota</taxon>
        <taxon>Gammaproteobacteria</taxon>
        <taxon>Thiotrichales</taxon>
        <taxon>Piscirickettsiaceae</taxon>
        <taxon>Piscirickettsia</taxon>
    </lineage>
</organism>
<accession>A0A9Q6LME8</accession>
<evidence type="ECO:0000256" key="1">
    <source>
        <dbReference type="HAMAP-Rule" id="MF_01527"/>
    </source>
</evidence>
<feature type="site" description="May be catalytically important" evidence="1">
    <location>
        <position position="151"/>
    </location>
</feature>
<comment type="function">
    <text evidence="1">Converts GTP to 7,8-dihydroneopterin triphosphate.</text>
</comment>
<dbReference type="RefSeq" id="WP_016211125.1">
    <property type="nucleotide sequence ID" value="NZ_CP012413.1"/>
</dbReference>
<dbReference type="PANTHER" id="PTHR36445:SF1">
    <property type="entry name" value="GTP CYCLOHYDROLASE MPTA"/>
    <property type="match status" value="1"/>
</dbReference>
<comment type="similarity">
    <text evidence="1">Belongs to the GTP cyclohydrolase IV family.</text>
</comment>
<evidence type="ECO:0000313" key="2">
    <source>
        <dbReference type="EMBL" id="QGO06441.1"/>
    </source>
</evidence>
<name>A0A9Q6LME8_PISSA</name>
<dbReference type="EMBL" id="CP038908">
    <property type="protein sequence ID" value="QGO06441.1"/>
    <property type="molecule type" value="Genomic_DNA"/>
</dbReference>
<dbReference type="InterPro" id="IPR022838">
    <property type="entry name" value="GTP_cyclohydrolase_FolE2"/>
</dbReference>
<dbReference type="EC" id="3.5.4.16" evidence="1"/>
<evidence type="ECO:0000313" key="3">
    <source>
        <dbReference type="Proteomes" id="UP000422232"/>
    </source>
</evidence>
<dbReference type="NCBIfam" id="NF010200">
    <property type="entry name" value="PRK13674.1-1"/>
    <property type="match status" value="1"/>
</dbReference>
<sequence length="276" mass="31339">MPTSSIADIQNLEDPRNIPINHVGIRQVRHPIQISDRSHAVLGTVGTFKMYVDLPAHVKGTHMSRFIALLHEHEQTAYSVQNFNQLTLAMTERLQAQQGLIEMQFTYFRKKTAPISQQQSYLDYEVTFLGKADGNNAQTNLKVVIPVTSLCPCSKAISKYGAHNQRSHITVEIETCDLVWVDDLIELAEAQASSELYGLIKRADEKYVTETAYENPKFVEDLVRDVAEQLNHDQRISAYKVESENFESIHNHSAYAVIEQRKKPHTDSPCSKIETE</sequence>
<dbReference type="GO" id="GO:0003934">
    <property type="term" value="F:GTP cyclohydrolase I activity"/>
    <property type="evidence" value="ECO:0007669"/>
    <property type="project" value="UniProtKB-UniRule"/>
</dbReference>
<dbReference type="Proteomes" id="UP000422232">
    <property type="component" value="Chromosome"/>
</dbReference>
<proteinExistence type="inferred from homology"/>
<comment type="catalytic activity">
    <reaction evidence="1">
        <text>GTP + H2O = 7,8-dihydroneopterin 3'-triphosphate + formate + H(+)</text>
        <dbReference type="Rhea" id="RHEA:17473"/>
        <dbReference type="ChEBI" id="CHEBI:15377"/>
        <dbReference type="ChEBI" id="CHEBI:15378"/>
        <dbReference type="ChEBI" id="CHEBI:15740"/>
        <dbReference type="ChEBI" id="CHEBI:37565"/>
        <dbReference type="ChEBI" id="CHEBI:58462"/>
        <dbReference type="EC" id="3.5.4.16"/>
    </reaction>
</comment>